<evidence type="ECO:0000256" key="3">
    <source>
        <dbReference type="ARBA" id="ARBA00012438"/>
    </source>
</evidence>
<evidence type="ECO:0000256" key="8">
    <source>
        <dbReference type="ARBA" id="ARBA00022840"/>
    </source>
</evidence>
<dbReference type="InterPro" id="IPR003661">
    <property type="entry name" value="HisK_dim/P_dom"/>
</dbReference>
<comment type="caution">
    <text evidence="12">The sequence shown here is derived from an EMBL/GenBank/DDBJ whole genome shotgun (WGS) entry which is preliminary data.</text>
</comment>
<dbReference type="Gene3D" id="3.30.565.10">
    <property type="entry name" value="Histidine kinase-like ATPase, C-terminal domain"/>
    <property type="match status" value="1"/>
</dbReference>
<dbReference type="CDD" id="cd00075">
    <property type="entry name" value="HATPase"/>
    <property type="match status" value="1"/>
</dbReference>
<keyword evidence="9" id="KW-0902">Two-component regulatory system</keyword>
<dbReference type="InterPro" id="IPR004358">
    <property type="entry name" value="Sig_transdc_His_kin-like_C"/>
</dbReference>
<dbReference type="InterPro" id="IPR003594">
    <property type="entry name" value="HATPase_dom"/>
</dbReference>
<dbReference type="Proteomes" id="UP000683139">
    <property type="component" value="Unassembled WGS sequence"/>
</dbReference>
<gene>
    <name evidence="12" type="primary">mrsK2</name>
    <name evidence="12" type="ORF">J40TS1_35210</name>
</gene>
<dbReference type="PROSITE" id="PS50109">
    <property type="entry name" value="HIS_KIN"/>
    <property type="match status" value="1"/>
</dbReference>
<dbReference type="Pfam" id="PF00512">
    <property type="entry name" value="HisKA"/>
    <property type="match status" value="1"/>
</dbReference>
<dbReference type="SMART" id="SM00388">
    <property type="entry name" value="HisKA"/>
    <property type="match status" value="1"/>
</dbReference>
<keyword evidence="10" id="KW-0812">Transmembrane</keyword>
<evidence type="ECO:0000259" key="11">
    <source>
        <dbReference type="PROSITE" id="PS50109"/>
    </source>
</evidence>
<comment type="catalytic activity">
    <reaction evidence="1">
        <text>ATP + protein L-histidine = ADP + protein N-phospho-L-histidine.</text>
        <dbReference type="EC" id="2.7.13.3"/>
    </reaction>
</comment>
<evidence type="ECO:0000313" key="12">
    <source>
        <dbReference type="EMBL" id="GIP17879.1"/>
    </source>
</evidence>
<dbReference type="CDD" id="cd00082">
    <property type="entry name" value="HisKA"/>
    <property type="match status" value="1"/>
</dbReference>
<evidence type="ECO:0000313" key="13">
    <source>
        <dbReference type="Proteomes" id="UP000683139"/>
    </source>
</evidence>
<name>A0A919YT49_9BACL</name>
<protein>
    <recommendedName>
        <fullName evidence="3">histidine kinase</fullName>
        <ecNumber evidence="3">2.7.13.3</ecNumber>
    </recommendedName>
</protein>
<dbReference type="PANTHER" id="PTHR45453">
    <property type="entry name" value="PHOSPHATE REGULON SENSOR PROTEIN PHOR"/>
    <property type="match status" value="1"/>
</dbReference>
<keyword evidence="4" id="KW-0597">Phosphoprotein</keyword>
<dbReference type="RefSeq" id="WP_213517691.1">
    <property type="nucleotide sequence ID" value="NZ_BOSE01000007.1"/>
</dbReference>
<dbReference type="PANTHER" id="PTHR45453:SF1">
    <property type="entry name" value="PHOSPHATE REGULON SENSOR PROTEIN PHOR"/>
    <property type="match status" value="1"/>
</dbReference>
<dbReference type="GO" id="GO:0016036">
    <property type="term" value="P:cellular response to phosphate starvation"/>
    <property type="evidence" value="ECO:0007669"/>
    <property type="project" value="TreeGrafter"/>
</dbReference>
<proteinExistence type="predicted"/>
<feature type="transmembrane region" description="Helical" evidence="10">
    <location>
        <begin position="258"/>
        <end position="282"/>
    </location>
</feature>
<comment type="subcellular location">
    <subcellularLocation>
        <location evidence="2">Membrane</location>
    </subcellularLocation>
</comment>
<dbReference type="InterPro" id="IPR036890">
    <property type="entry name" value="HATPase_C_sf"/>
</dbReference>
<dbReference type="GO" id="GO:0004721">
    <property type="term" value="F:phosphoprotein phosphatase activity"/>
    <property type="evidence" value="ECO:0007669"/>
    <property type="project" value="TreeGrafter"/>
</dbReference>
<dbReference type="Gene3D" id="1.10.287.130">
    <property type="match status" value="1"/>
</dbReference>
<keyword evidence="13" id="KW-1185">Reference proteome</keyword>
<keyword evidence="10" id="KW-0472">Membrane</keyword>
<keyword evidence="7 12" id="KW-0418">Kinase</keyword>
<sequence length="585" mass="65838">MLRRRLTVRFAWQMAIAGLLLLILAIIIFAWMFRELESIEIKRNFAPYGISRLIAESTVDEHGLLVSEKLLEQLEQDGGWLQSLDEHGNVLQSFFTPDDVPISYHPGQLIDYWYGVEPFPYTLGFWIQQKDDRFFIMLYGKSKVGSLSLQPHMAQAEIADGSITFPHEVEASLTSMQAWVQIVDQQGNEIASWHKPDHAVSSYTLRELALRSSYPERYGTMLQSQYDEQRQLTWIVQTPLDSSKQSASMPGMPDDLRIIVISIALFLAAAFLIMVMLAFGYANLFVKPIIDIVGWIQRLGSDQEDADKLPQPSAKSIFKRRKHLFKEVQDSIHALAAELRASKAAAKQTQAYREEWIAGVTHDMRTPLSSIQGYAHMLAADKYSWTEEEVRSFAATILKKSQYMDQLLEDLALTYRLRSGKLPVSLDLHNVGALLKEAVEHAAANPLSAGRSITCHIPGQHIYGYLYPPWFERIVENLIANAVLHNPGDTKIVIELIPLAQQGWQLNVQDNGNGMDAPTIEQLFERYYRGTNTDESIEGSGLGMAITKELVQAMGGRIKVASQPDEGSTISLIWEGQRNKAAADS</sequence>
<dbReference type="GO" id="GO:0000155">
    <property type="term" value="F:phosphorelay sensor kinase activity"/>
    <property type="evidence" value="ECO:0007669"/>
    <property type="project" value="InterPro"/>
</dbReference>
<dbReference type="InterPro" id="IPR036097">
    <property type="entry name" value="HisK_dim/P_sf"/>
</dbReference>
<dbReference type="GO" id="GO:0005524">
    <property type="term" value="F:ATP binding"/>
    <property type="evidence" value="ECO:0007669"/>
    <property type="project" value="UniProtKB-KW"/>
</dbReference>
<dbReference type="Pfam" id="PF02518">
    <property type="entry name" value="HATPase_c"/>
    <property type="match status" value="1"/>
</dbReference>
<dbReference type="PRINTS" id="PR00344">
    <property type="entry name" value="BCTRLSENSOR"/>
</dbReference>
<feature type="transmembrane region" description="Helical" evidence="10">
    <location>
        <begin position="12"/>
        <end position="33"/>
    </location>
</feature>
<dbReference type="SUPFAM" id="SSF47384">
    <property type="entry name" value="Homodimeric domain of signal transducing histidine kinase"/>
    <property type="match status" value="1"/>
</dbReference>
<keyword evidence="5" id="KW-0808">Transferase</keyword>
<dbReference type="InterPro" id="IPR050351">
    <property type="entry name" value="BphY/WalK/GraS-like"/>
</dbReference>
<dbReference type="SUPFAM" id="SSF55874">
    <property type="entry name" value="ATPase domain of HSP90 chaperone/DNA topoisomerase II/histidine kinase"/>
    <property type="match status" value="1"/>
</dbReference>
<reference evidence="12" key="1">
    <citation type="submission" date="2021-03" db="EMBL/GenBank/DDBJ databases">
        <title>Antimicrobial resistance genes in bacteria isolated from Japanese honey, and their potential for conferring macrolide and lincosamide resistance in the American foulbrood pathogen Paenibacillus larvae.</title>
        <authorList>
            <person name="Okamoto M."/>
            <person name="Kumagai M."/>
            <person name="Kanamori H."/>
            <person name="Takamatsu D."/>
        </authorList>
    </citation>
    <scope>NUCLEOTIDE SEQUENCE</scope>
    <source>
        <strain evidence="12">J40TS1</strain>
    </source>
</reference>
<evidence type="ECO:0000256" key="2">
    <source>
        <dbReference type="ARBA" id="ARBA00004370"/>
    </source>
</evidence>
<accession>A0A919YT49</accession>
<keyword evidence="10" id="KW-1133">Transmembrane helix</keyword>
<dbReference type="InterPro" id="IPR005467">
    <property type="entry name" value="His_kinase_dom"/>
</dbReference>
<dbReference type="AlphaFoldDB" id="A0A919YT49"/>
<keyword evidence="8" id="KW-0067">ATP-binding</keyword>
<keyword evidence="6" id="KW-0547">Nucleotide-binding</keyword>
<evidence type="ECO:0000256" key="5">
    <source>
        <dbReference type="ARBA" id="ARBA00022679"/>
    </source>
</evidence>
<evidence type="ECO:0000256" key="1">
    <source>
        <dbReference type="ARBA" id="ARBA00000085"/>
    </source>
</evidence>
<evidence type="ECO:0000256" key="10">
    <source>
        <dbReference type="SAM" id="Phobius"/>
    </source>
</evidence>
<organism evidence="12 13">
    <name type="scientific">Paenibacillus montaniterrae</name>
    <dbReference type="NCBI Taxonomy" id="429341"/>
    <lineage>
        <taxon>Bacteria</taxon>
        <taxon>Bacillati</taxon>
        <taxon>Bacillota</taxon>
        <taxon>Bacilli</taxon>
        <taxon>Bacillales</taxon>
        <taxon>Paenibacillaceae</taxon>
        <taxon>Paenibacillus</taxon>
    </lineage>
</organism>
<evidence type="ECO:0000256" key="6">
    <source>
        <dbReference type="ARBA" id="ARBA00022741"/>
    </source>
</evidence>
<evidence type="ECO:0000256" key="9">
    <source>
        <dbReference type="ARBA" id="ARBA00023012"/>
    </source>
</evidence>
<dbReference type="GO" id="GO:0005886">
    <property type="term" value="C:plasma membrane"/>
    <property type="evidence" value="ECO:0007669"/>
    <property type="project" value="TreeGrafter"/>
</dbReference>
<feature type="domain" description="Histidine kinase" evidence="11">
    <location>
        <begin position="359"/>
        <end position="578"/>
    </location>
</feature>
<dbReference type="SMART" id="SM00387">
    <property type="entry name" value="HATPase_c"/>
    <property type="match status" value="1"/>
</dbReference>
<dbReference type="EMBL" id="BOSE01000007">
    <property type="protein sequence ID" value="GIP17879.1"/>
    <property type="molecule type" value="Genomic_DNA"/>
</dbReference>
<dbReference type="EC" id="2.7.13.3" evidence="3"/>
<evidence type="ECO:0000256" key="4">
    <source>
        <dbReference type="ARBA" id="ARBA00022553"/>
    </source>
</evidence>
<evidence type="ECO:0000256" key="7">
    <source>
        <dbReference type="ARBA" id="ARBA00022777"/>
    </source>
</evidence>